<dbReference type="PANTHER" id="PTHR43221:SF1">
    <property type="entry name" value="PROTEASE HTPX"/>
    <property type="match status" value="1"/>
</dbReference>
<evidence type="ECO:0000256" key="6">
    <source>
        <dbReference type="ARBA" id="ARBA00022723"/>
    </source>
</evidence>
<evidence type="ECO:0000259" key="13">
    <source>
        <dbReference type="Pfam" id="PF01435"/>
    </source>
</evidence>
<dbReference type="Pfam" id="PF01435">
    <property type="entry name" value="Peptidase_M48"/>
    <property type="match status" value="1"/>
</dbReference>
<evidence type="ECO:0000256" key="2">
    <source>
        <dbReference type="ARBA" id="ARBA00004651"/>
    </source>
</evidence>
<evidence type="ECO:0000256" key="4">
    <source>
        <dbReference type="ARBA" id="ARBA00022670"/>
    </source>
</evidence>
<comment type="cofactor">
    <cofactor evidence="1">
        <name>Zn(2+)</name>
        <dbReference type="ChEBI" id="CHEBI:29105"/>
    </cofactor>
</comment>
<keyword evidence="11 12" id="KW-0472">Membrane</keyword>
<dbReference type="KEGG" id="knv:Pan216_36680"/>
<feature type="transmembrane region" description="Helical" evidence="12">
    <location>
        <begin position="276"/>
        <end position="293"/>
    </location>
</feature>
<feature type="transmembrane region" description="Helical" evidence="12">
    <location>
        <begin position="109"/>
        <end position="130"/>
    </location>
</feature>
<gene>
    <name evidence="14" type="primary">htpX_1</name>
    <name evidence="14" type="ORF">Pan216_36680</name>
</gene>
<evidence type="ECO:0000256" key="12">
    <source>
        <dbReference type="SAM" id="Phobius"/>
    </source>
</evidence>
<dbReference type="Gene3D" id="3.30.2010.10">
    <property type="entry name" value="Metalloproteases ('zincins'), catalytic domain"/>
    <property type="match status" value="1"/>
</dbReference>
<dbReference type="GO" id="GO:0005886">
    <property type="term" value="C:plasma membrane"/>
    <property type="evidence" value="ECO:0007669"/>
    <property type="project" value="UniProtKB-SubCell"/>
</dbReference>
<evidence type="ECO:0000256" key="8">
    <source>
        <dbReference type="ARBA" id="ARBA00022833"/>
    </source>
</evidence>
<keyword evidence="10" id="KW-0482">Metalloprotease</keyword>
<keyword evidence="8" id="KW-0862">Zinc</keyword>
<keyword evidence="4 14" id="KW-0645">Protease</keyword>
<feature type="domain" description="Peptidase M48" evidence="13">
    <location>
        <begin position="185"/>
        <end position="356"/>
    </location>
</feature>
<feature type="transmembrane region" description="Helical" evidence="12">
    <location>
        <begin position="606"/>
        <end position="630"/>
    </location>
</feature>
<organism evidence="14 15">
    <name type="scientific">Kolteria novifilia</name>
    <dbReference type="NCBI Taxonomy" id="2527975"/>
    <lineage>
        <taxon>Bacteria</taxon>
        <taxon>Pseudomonadati</taxon>
        <taxon>Planctomycetota</taxon>
        <taxon>Planctomycetia</taxon>
        <taxon>Kolteriales</taxon>
        <taxon>Kolteriaceae</taxon>
        <taxon>Kolteria</taxon>
    </lineage>
</organism>
<evidence type="ECO:0000256" key="1">
    <source>
        <dbReference type="ARBA" id="ARBA00001947"/>
    </source>
</evidence>
<evidence type="ECO:0000256" key="5">
    <source>
        <dbReference type="ARBA" id="ARBA00022692"/>
    </source>
</evidence>
<proteinExistence type="predicted"/>
<dbReference type="GO" id="GO:0006508">
    <property type="term" value="P:proteolysis"/>
    <property type="evidence" value="ECO:0007669"/>
    <property type="project" value="UniProtKB-KW"/>
</dbReference>
<dbReference type="AlphaFoldDB" id="A0A518B740"/>
<evidence type="ECO:0000313" key="15">
    <source>
        <dbReference type="Proteomes" id="UP000317093"/>
    </source>
</evidence>
<feature type="transmembrane region" description="Helical" evidence="12">
    <location>
        <begin position="136"/>
        <end position="154"/>
    </location>
</feature>
<keyword evidence="9 12" id="KW-1133">Transmembrane helix</keyword>
<keyword evidence="15" id="KW-1185">Reference proteome</keyword>
<dbReference type="Proteomes" id="UP000317093">
    <property type="component" value="Chromosome"/>
</dbReference>
<evidence type="ECO:0000256" key="3">
    <source>
        <dbReference type="ARBA" id="ARBA00022475"/>
    </source>
</evidence>
<feature type="transmembrane region" description="Helical" evidence="12">
    <location>
        <begin position="45"/>
        <end position="62"/>
    </location>
</feature>
<evidence type="ECO:0000256" key="11">
    <source>
        <dbReference type="ARBA" id="ARBA00023136"/>
    </source>
</evidence>
<dbReference type="InterPro" id="IPR001915">
    <property type="entry name" value="Peptidase_M48"/>
</dbReference>
<evidence type="ECO:0000256" key="7">
    <source>
        <dbReference type="ARBA" id="ARBA00022801"/>
    </source>
</evidence>
<feature type="transmembrane region" description="Helical" evidence="12">
    <location>
        <begin position="544"/>
        <end position="567"/>
    </location>
</feature>
<feature type="transmembrane region" description="Helical" evidence="12">
    <location>
        <begin position="251"/>
        <end position="270"/>
    </location>
</feature>
<sequence length="671" mass="74275">MGAVVVGGAVALGAGTRALGRTLRLGAEPSRRELLIRDYERRREWLFWGVTALAFLGCWAIYLPWDGIGLPYLLIGMLALNSIALRMGDRPTHESLWGRERSSLQRLQFLSYWRNAWFFLLVAPVSGYLLQDWVSYVYIVVCPIPSALYVPEGLGDRLRKRLKVGPLELGDLETAFDTPRARSFAPEPSTEVFGDETELQAFQVPAKEGNEVYLSRGLLGMLTPDELACVFAHELAHGECSHWRSLGSFSWLLWIVTFVGILWGLPLLVFSPGLQTLYVGLWLLMVLILRLLWTRRLRALELEADRRAVELVDEGELYGQTITKLIQRRRRFAAPLDLSLLSSHPELPVRQKAIDDHIRKLAAEGRVEDALAATIAVEPQDGIRALFWSPDQTPTLVLFERTEFRVYRFREEERAIRARRVPLDVVRRRAVAEESVPYALMVELSTSPNGDRIGVRTRDRLDETIETSVRPEDLDRLREVQAEVADLVGRDAAPISQVHLRFVAAIAPITGYLSTVPFGVDFPAAPLWLIPVGLMAVLTGLRSWFAALGAITLSVGLTSALGIGSSVGGAGGFWAVIAAQVFCGGYCLAATLLDQKRSEDHRESRFGHPLLVTVALLIVAFPGLLIAQVAQGGTPAVSEILDWVSSHGGSFLLLPFAGAMAGLAAWARSYR</sequence>
<keyword evidence="6" id="KW-0479">Metal-binding</keyword>
<accession>A0A518B740</accession>
<dbReference type="InterPro" id="IPR050083">
    <property type="entry name" value="HtpX_protease"/>
</dbReference>
<feature type="transmembrane region" description="Helical" evidence="12">
    <location>
        <begin position="650"/>
        <end position="667"/>
    </location>
</feature>
<feature type="transmembrane region" description="Helical" evidence="12">
    <location>
        <begin position="68"/>
        <end position="88"/>
    </location>
</feature>
<feature type="transmembrane region" description="Helical" evidence="12">
    <location>
        <begin position="573"/>
        <end position="594"/>
    </location>
</feature>
<keyword evidence="5 12" id="KW-0812">Transmembrane</keyword>
<dbReference type="GO" id="GO:0046872">
    <property type="term" value="F:metal ion binding"/>
    <property type="evidence" value="ECO:0007669"/>
    <property type="project" value="UniProtKB-KW"/>
</dbReference>
<dbReference type="GO" id="GO:0004222">
    <property type="term" value="F:metalloendopeptidase activity"/>
    <property type="evidence" value="ECO:0007669"/>
    <property type="project" value="InterPro"/>
</dbReference>
<reference evidence="14 15" key="1">
    <citation type="submission" date="2019-02" db="EMBL/GenBank/DDBJ databases">
        <title>Deep-cultivation of Planctomycetes and their phenomic and genomic characterization uncovers novel biology.</title>
        <authorList>
            <person name="Wiegand S."/>
            <person name="Jogler M."/>
            <person name="Boedeker C."/>
            <person name="Pinto D."/>
            <person name="Vollmers J."/>
            <person name="Rivas-Marin E."/>
            <person name="Kohn T."/>
            <person name="Peeters S.H."/>
            <person name="Heuer A."/>
            <person name="Rast P."/>
            <person name="Oberbeckmann S."/>
            <person name="Bunk B."/>
            <person name="Jeske O."/>
            <person name="Meyerdierks A."/>
            <person name="Storesund J.E."/>
            <person name="Kallscheuer N."/>
            <person name="Luecker S."/>
            <person name="Lage O.M."/>
            <person name="Pohl T."/>
            <person name="Merkel B.J."/>
            <person name="Hornburger P."/>
            <person name="Mueller R.-W."/>
            <person name="Bruemmer F."/>
            <person name="Labrenz M."/>
            <person name="Spormann A.M."/>
            <person name="Op den Camp H."/>
            <person name="Overmann J."/>
            <person name="Amann R."/>
            <person name="Jetten M.S.M."/>
            <person name="Mascher T."/>
            <person name="Medema M.H."/>
            <person name="Devos D.P."/>
            <person name="Kaster A.-K."/>
            <person name="Ovreas L."/>
            <person name="Rohde M."/>
            <person name="Galperin M.Y."/>
            <person name="Jogler C."/>
        </authorList>
    </citation>
    <scope>NUCLEOTIDE SEQUENCE [LARGE SCALE GENOMIC DNA]</scope>
    <source>
        <strain evidence="14 15">Pan216</strain>
    </source>
</reference>
<evidence type="ECO:0000256" key="9">
    <source>
        <dbReference type="ARBA" id="ARBA00022989"/>
    </source>
</evidence>
<evidence type="ECO:0000256" key="10">
    <source>
        <dbReference type="ARBA" id="ARBA00023049"/>
    </source>
</evidence>
<dbReference type="EMBL" id="CP036279">
    <property type="protein sequence ID" value="QDU62798.1"/>
    <property type="molecule type" value="Genomic_DNA"/>
</dbReference>
<protein>
    <submittedName>
        <fullName evidence="14">Protease HtpX</fullName>
    </submittedName>
</protein>
<name>A0A518B740_9BACT</name>
<keyword evidence="3" id="KW-1003">Cell membrane</keyword>
<evidence type="ECO:0000313" key="14">
    <source>
        <dbReference type="EMBL" id="QDU62798.1"/>
    </source>
</evidence>
<dbReference type="PANTHER" id="PTHR43221">
    <property type="entry name" value="PROTEASE HTPX"/>
    <property type="match status" value="1"/>
</dbReference>
<comment type="subcellular location">
    <subcellularLocation>
        <location evidence="2">Cell membrane</location>
        <topology evidence="2">Multi-pass membrane protein</topology>
    </subcellularLocation>
</comment>
<keyword evidence="7" id="KW-0378">Hydrolase</keyword>